<protein>
    <recommendedName>
        <fullName evidence="4">DegT/DnrJ/EryC1/StrS aminotransferase</fullName>
    </recommendedName>
</protein>
<dbReference type="PIRSF" id="PIRSF000390">
    <property type="entry name" value="PLP_StrS"/>
    <property type="match status" value="1"/>
</dbReference>
<comment type="caution">
    <text evidence="2">The sequence shown here is derived from an EMBL/GenBank/DDBJ whole genome shotgun (WGS) entry which is preliminary data.</text>
</comment>
<accession>A0A0G1KF08</accession>
<dbReference type="GO" id="GO:0008483">
    <property type="term" value="F:transaminase activity"/>
    <property type="evidence" value="ECO:0007669"/>
    <property type="project" value="TreeGrafter"/>
</dbReference>
<dbReference type="Pfam" id="PF01041">
    <property type="entry name" value="DegT_DnrJ_EryC1"/>
    <property type="match status" value="1"/>
</dbReference>
<dbReference type="InterPro" id="IPR000653">
    <property type="entry name" value="DegT/StrS_aminotransferase"/>
</dbReference>
<dbReference type="PANTHER" id="PTHR30244:SF34">
    <property type="entry name" value="DTDP-4-AMINO-4,6-DIDEOXYGALACTOSE TRANSAMINASE"/>
    <property type="match status" value="1"/>
</dbReference>
<proteinExistence type="inferred from homology"/>
<gene>
    <name evidence="2" type="ORF">UW79_C0011G0018</name>
</gene>
<dbReference type="InterPro" id="IPR015421">
    <property type="entry name" value="PyrdxlP-dep_Trfase_major"/>
</dbReference>
<dbReference type="Proteomes" id="UP000034032">
    <property type="component" value="Unassembled WGS sequence"/>
</dbReference>
<dbReference type="InterPro" id="IPR015422">
    <property type="entry name" value="PyrdxlP-dep_Trfase_small"/>
</dbReference>
<evidence type="ECO:0000313" key="2">
    <source>
        <dbReference type="EMBL" id="KKT82108.1"/>
    </source>
</evidence>
<dbReference type="SUPFAM" id="SSF53383">
    <property type="entry name" value="PLP-dependent transferases"/>
    <property type="match status" value="1"/>
</dbReference>
<dbReference type="PANTHER" id="PTHR30244">
    <property type="entry name" value="TRANSAMINASE"/>
    <property type="match status" value="1"/>
</dbReference>
<dbReference type="PATRIC" id="fig|1619025.3.peg.455"/>
<reference evidence="2 3" key="1">
    <citation type="journal article" date="2015" name="Nature">
        <title>rRNA introns, odd ribosomes, and small enigmatic genomes across a large radiation of phyla.</title>
        <authorList>
            <person name="Brown C.T."/>
            <person name="Hug L.A."/>
            <person name="Thomas B.C."/>
            <person name="Sharon I."/>
            <person name="Castelle C.J."/>
            <person name="Singh A."/>
            <person name="Wilkins M.J."/>
            <person name="Williams K.H."/>
            <person name="Banfield J.F."/>
        </authorList>
    </citation>
    <scope>NUCLEOTIDE SEQUENCE [LARGE SCALE GENOMIC DNA]</scope>
</reference>
<dbReference type="Gene3D" id="3.40.640.10">
    <property type="entry name" value="Type I PLP-dependent aspartate aminotransferase-like (Major domain)"/>
    <property type="match status" value="1"/>
</dbReference>
<dbReference type="GO" id="GO:0030170">
    <property type="term" value="F:pyridoxal phosphate binding"/>
    <property type="evidence" value="ECO:0007669"/>
    <property type="project" value="TreeGrafter"/>
</dbReference>
<dbReference type="InterPro" id="IPR015424">
    <property type="entry name" value="PyrdxlP-dep_Trfase"/>
</dbReference>
<sequence length="390" mass="44553">MIKLIKSTFYRERETKDKLTNFIGRTSQLSFGPECEKFEKNFAEYQGRKYCIFFNSGSSANLALIQALLNSGQLKPGNEVGFSALTWATNVMPLIQLGLRPVPIDIELDTLNISSKKVTESLKNKGLKALFITNLLGFCHDIDQIKKICQDQNMILIEDNCEALGTVYKGKKLGNFGLASTFSFFVGHHMSTIEGGAVCTDDKDLAKMLRIVRAHGWDRHLEEEEKEELRAKHRVKQFHAQYTFYDLGYNLRPTEINGFLGNEQLRHIDKIIQKRNQNFTQLAKTIYANRAFIPLRHSHIDMVSNFAFPVLCRSQGDHDRLVKKLKNKLEIRPIVGGSMILQPFFKKHNRDQTETSSCPNAEFAHRNGFYFGNNPELTNSDLKIITALVR</sequence>
<dbReference type="Gene3D" id="3.90.1150.10">
    <property type="entry name" value="Aspartate Aminotransferase, domain 1"/>
    <property type="match status" value="1"/>
</dbReference>
<evidence type="ECO:0008006" key="4">
    <source>
        <dbReference type="Google" id="ProtNLM"/>
    </source>
</evidence>
<dbReference type="AlphaFoldDB" id="A0A0G1KF08"/>
<name>A0A0G1KF08_9BACT</name>
<evidence type="ECO:0000313" key="3">
    <source>
        <dbReference type="Proteomes" id="UP000034032"/>
    </source>
</evidence>
<dbReference type="EMBL" id="LCJR01000011">
    <property type="protein sequence ID" value="KKT82108.1"/>
    <property type="molecule type" value="Genomic_DNA"/>
</dbReference>
<keyword evidence="1" id="KW-0663">Pyridoxal phosphate</keyword>
<organism evidence="2 3">
    <name type="scientific">Candidatus Yanofskybacteria bacterium GW2011_GWA2_44_9</name>
    <dbReference type="NCBI Taxonomy" id="1619025"/>
    <lineage>
        <taxon>Bacteria</taxon>
        <taxon>Candidatus Yanofskyibacteriota</taxon>
    </lineage>
</organism>
<dbReference type="GO" id="GO:0000271">
    <property type="term" value="P:polysaccharide biosynthetic process"/>
    <property type="evidence" value="ECO:0007669"/>
    <property type="project" value="TreeGrafter"/>
</dbReference>
<comment type="similarity">
    <text evidence="1">Belongs to the DegT/DnrJ/EryC1 family.</text>
</comment>
<evidence type="ECO:0000256" key="1">
    <source>
        <dbReference type="RuleBase" id="RU004508"/>
    </source>
</evidence>